<dbReference type="InterPro" id="IPR005805">
    <property type="entry name" value="Rieske_Fe-S_prot_C"/>
</dbReference>
<evidence type="ECO:0000256" key="1">
    <source>
        <dbReference type="ARBA" id="ARBA00022714"/>
    </source>
</evidence>
<keyword evidence="8" id="KW-0560">Oxidoreductase</keyword>
<dbReference type="InterPro" id="IPR036188">
    <property type="entry name" value="FAD/NAD-bd_sf"/>
</dbReference>
<accession>A0A1C6K6W9</accession>
<dbReference type="InterPro" id="IPR036922">
    <property type="entry name" value="Rieske_2Fe-2S_sf"/>
</dbReference>
<dbReference type="GO" id="GO:0016705">
    <property type="term" value="F:oxidoreductase activity, acting on paired donors, with incorporation or reduction of molecular oxygen"/>
    <property type="evidence" value="ECO:0007669"/>
    <property type="project" value="UniProtKB-ARBA"/>
</dbReference>
<dbReference type="GO" id="GO:0004497">
    <property type="term" value="F:monooxygenase activity"/>
    <property type="evidence" value="ECO:0007669"/>
    <property type="project" value="UniProtKB-ARBA"/>
</dbReference>
<dbReference type="Gene3D" id="3.50.50.60">
    <property type="entry name" value="FAD/NAD(P)-binding domain"/>
    <property type="match status" value="1"/>
</dbReference>
<dbReference type="AlphaFoldDB" id="A0A1C6K6W9"/>
<keyword evidence="6" id="KW-0472">Membrane</keyword>
<evidence type="ECO:0000256" key="2">
    <source>
        <dbReference type="ARBA" id="ARBA00022723"/>
    </source>
</evidence>
<dbReference type="PANTHER" id="PTHR13847">
    <property type="entry name" value="SARCOSINE DEHYDROGENASE-RELATED"/>
    <property type="match status" value="1"/>
</dbReference>
<feature type="domain" description="Rieske" evidence="7">
    <location>
        <begin position="414"/>
        <end position="499"/>
    </location>
</feature>
<dbReference type="GO" id="GO:0005737">
    <property type="term" value="C:cytoplasm"/>
    <property type="evidence" value="ECO:0007669"/>
    <property type="project" value="TreeGrafter"/>
</dbReference>
<protein>
    <submittedName>
        <fullName evidence="8">Cytochrome b6-f complex iron-sulfur subunit</fullName>
        <ecNumber evidence="8">1.10.9.1</ecNumber>
    </submittedName>
</protein>
<evidence type="ECO:0000259" key="7">
    <source>
        <dbReference type="PROSITE" id="PS51296"/>
    </source>
</evidence>
<dbReference type="SUPFAM" id="SSF51971">
    <property type="entry name" value="Nucleotide-binding domain"/>
    <property type="match status" value="1"/>
</dbReference>
<dbReference type="Gene3D" id="2.102.10.10">
    <property type="entry name" value="Rieske [2Fe-2S] iron-sulphur domain"/>
    <property type="match status" value="1"/>
</dbReference>
<dbReference type="PRINTS" id="PR00162">
    <property type="entry name" value="RIESKE"/>
</dbReference>
<keyword evidence="6" id="KW-0812">Transmembrane</keyword>
<keyword evidence="4" id="KW-0411">Iron-sulfur</keyword>
<dbReference type="PROSITE" id="PS51296">
    <property type="entry name" value="RIESKE"/>
    <property type="match status" value="1"/>
</dbReference>
<dbReference type="InterPro" id="IPR006076">
    <property type="entry name" value="FAD-dep_OxRdtase"/>
</dbReference>
<proteinExistence type="predicted"/>
<evidence type="ECO:0000256" key="5">
    <source>
        <dbReference type="ARBA" id="ARBA00023157"/>
    </source>
</evidence>
<dbReference type="GO" id="GO:0016020">
    <property type="term" value="C:membrane"/>
    <property type="evidence" value="ECO:0007669"/>
    <property type="project" value="InterPro"/>
</dbReference>
<dbReference type="EC" id="1.10.9.1" evidence="8"/>
<evidence type="ECO:0000313" key="8">
    <source>
        <dbReference type="EMBL" id="SCJ90046.1"/>
    </source>
</evidence>
<dbReference type="EMBL" id="FMHG01000003">
    <property type="protein sequence ID" value="SCJ90046.1"/>
    <property type="molecule type" value="Genomic_DNA"/>
</dbReference>
<evidence type="ECO:0000256" key="4">
    <source>
        <dbReference type="ARBA" id="ARBA00023014"/>
    </source>
</evidence>
<evidence type="ECO:0000256" key="3">
    <source>
        <dbReference type="ARBA" id="ARBA00023004"/>
    </source>
</evidence>
<dbReference type="SUPFAM" id="SSF50022">
    <property type="entry name" value="ISP domain"/>
    <property type="match status" value="1"/>
</dbReference>
<keyword evidence="3" id="KW-0408">Iron</keyword>
<dbReference type="InterPro" id="IPR017941">
    <property type="entry name" value="Rieske_2Fe-2S"/>
</dbReference>
<dbReference type="Gene3D" id="3.30.9.10">
    <property type="entry name" value="D-Amino Acid Oxidase, subunit A, domain 2"/>
    <property type="match status" value="1"/>
</dbReference>
<gene>
    <name evidence="8" type="primary">petC</name>
    <name evidence="8" type="ORF">SAMEA3545359_02705</name>
</gene>
<keyword evidence="1" id="KW-0001">2Fe-2S</keyword>
<organism evidence="8">
    <name type="scientific">uncultured Anaerotruncus sp</name>
    <dbReference type="NCBI Taxonomy" id="905011"/>
    <lineage>
        <taxon>Bacteria</taxon>
        <taxon>Bacillati</taxon>
        <taxon>Bacillota</taxon>
        <taxon>Clostridia</taxon>
        <taxon>Eubacteriales</taxon>
        <taxon>Oscillospiraceae</taxon>
        <taxon>Anaerotruncus</taxon>
        <taxon>environmental samples</taxon>
    </lineage>
</organism>
<reference evidence="8" key="1">
    <citation type="submission" date="2015-09" db="EMBL/GenBank/DDBJ databases">
        <authorList>
            <consortium name="Pathogen Informatics"/>
        </authorList>
    </citation>
    <scope>NUCLEOTIDE SEQUENCE</scope>
    <source>
        <strain evidence="8">2789STDY5834896</strain>
    </source>
</reference>
<keyword evidence="6" id="KW-1133">Transmembrane helix</keyword>
<sequence length="515" mass="55625">MNSYWQYESHQLGDVDTGARRGPVQRELAAQYIVVGGGVAGLTAALLLAQKGKQVLVLETGTVGSGATGHNTGKVTALHGGDLLTVSRGGRARARAFYSQLQAAKEWIAATAVQLEPGLYHRMSDYLYTQQPGQVGRLRQLAALIGALGGDCQLTSAVPAPLPVAAAVVLPGQGQINPRRYCQLLAKEITGLGGQVYEGCRAIGLQRDGAQVLLQVEGGGTARGERVLVCTHYPFWEGDKARFMRLYPYRSYAVAGHCPLEFSGSYIRLEGPTRSLVKVPGTDILVLAGQSHRTGQQGPGYGALQRWGKEQFRMRDVFWQWTAQDYDTADKMPYVGRLDGADGRVLAAFGFSKWGMTGATAAAHLLAEDCLQGGGQYGPLALARPAWRQQGFWRENAATGAAAVKSLFFDGERPGRRGRSDAAAGAARKVRVVKLAGKTYGLYRDAGGAWQGVRLKCTHMGCKLRFDPAEQTWECPCHGSRFTLDGQVLQGVAKRPLEPIDPHILKLYSEKARLL</sequence>
<feature type="transmembrane region" description="Helical" evidence="6">
    <location>
        <begin position="29"/>
        <end position="49"/>
    </location>
</feature>
<dbReference type="Pfam" id="PF00355">
    <property type="entry name" value="Rieske"/>
    <property type="match status" value="1"/>
</dbReference>
<evidence type="ECO:0000256" key="6">
    <source>
        <dbReference type="SAM" id="Phobius"/>
    </source>
</evidence>
<dbReference type="Pfam" id="PF01266">
    <property type="entry name" value="DAO"/>
    <property type="match status" value="1"/>
</dbReference>
<keyword evidence="2" id="KW-0479">Metal-binding</keyword>
<dbReference type="GO" id="GO:0051537">
    <property type="term" value="F:2 iron, 2 sulfur cluster binding"/>
    <property type="evidence" value="ECO:0007669"/>
    <property type="project" value="UniProtKB-KW"/>
</dbReference>
<keyword evidence="5" id="KW-1015">Disulfide bond</keyword>
<name>A0A1C6K6W9_9FIRM</name>
<dbReference type="GO" id="GO:0046872">
    <property type="term" value="F:metal ion binding"/>
    <property type="evidence" value="ECO:0007669"/>
    <property type="project" value="UniProtKB-KW"/>
</dbReference>
<dbReference type="PANTHER" id="PTHR13847:SF274">
    <property type="entry name" value="RIESKE 2FE-2S IRON-SULFUR PROTEIN YHFW-RELATED"/>
    <property type="match status" value="1"/>
</dbReference>